<evidence type="ECO:0000259" key="1">
    <source>
        <dbReference type="Pfam" id="PF13701"/>
    </source>
</evidence>
<comment type="caution">
    <text evidence="2">The sequence shown here is derived from an EMBL/GenBank/DDBJ whole genome shotgun (WGS) entry which is preliminary data.</text>
</comment>
<dbReference type="Proteomes" id="UP000006023">
    <property type="component" value="Unassembled WGS sequence"/>
</dbReference>
<evidence type="ECO:0000313" key="3">
    <source>
        <dbReference type="Proteomes" id="UP000006023"/>
    </source>
</evidence>
<dbReference type="AlphaFoldDB" id="G7GIW6"/>
<sequence length="264" mass="29426">MLRPGNAGANTAADHIAVTEQVLTQIRTPARTVLIRTDSAGGTHEFLNYLTDHGLGYSVGFGLSTIAAQAIDRLLPQAWTRAYDPDGTEREGAWVAELTGMLDLSSWPAGMRVIVRKERPHPGAQLRFTDRDGLRLTAFATNTRGGQLAALELRHRRRARCEDRIRSAKDCGLRNLPLHGFDQNRIWCTIVELACELLAWTQMLALTGSPARRWEPKALRLRLFSIAARLTRHARRRRLKLAAAPHLQLLLNGMHTLTELPNPG</sequence>
<keyword evidence="3" id="KW-1185">Reference proteome</keyword>
<feature type="domain" description="Transposase DDE" evidence="1">
    <location>
        <begin position="2"/>
        <end position="260"/>
    </location>
</feature>
<dbReference type="STRING" id="1075090.GOAMR_03_00510"/>
<accession>G7GIW6</accession>
<gene>
    <name evidence="2" type="ORF">GOAMR_03_00510</name>
</gene>
<evidence type="ECO:0000313" key="2">
    <source>
        <dbReference type="EMBL" id="GAB03541.1"/>
    </source>
</evidence>
<reference evidence="2 3" key="1">
    <citation type="submission" date="2011-11" db="EMBL/GenBank/DDBJ databases">
        <title>Whole genome shotgun sequence of Gordonia amarae NBRC 15530.</title>
        <authorList>
            <person name="Takarada H."/>
            <person name="Hosoyama A."/>
            <person name="Tsuchikane K."/>
            <person name="Katsumata H."/>
            <person name="Yamazaki S."/>
            <person name="Fujita N."/>
        </authorList>
    </citation>
    <scope>NUCLEOTIDE SEQUENCE [LARGE SCALE GENOMIC DNA]</scope>
    <source>
        <strain evidence="2 3">NBRC 15530</strain>
    </source>
</reference>
<name>G7GIW6_9ACTN</name>
<protein>
    <recommendedName>
        <fullName evidence="1">Transposase DDE domain-containing protein</fullName>
    </recommendedName>
</protein>
<dbReference type="InterPro" id="IPR025668">
    <property type="entry name" value="Tnp_DDE_dom"/>
</dbReference>
<organism evidence="2 3">
    <name type="scientific">Gordonia amarae NBRC 15530</name>
    <dbReference type="NCBI Taxonomy" id="1075090"/>
    <lineage>
        <taxon>Bacteria</taxon>
        <taxon>Bacillati</taxon>
        <taxon>Actinomycetota</taxon>
        <taxon>Actinomycetes</taxon>
        <taxon>Mycobacteriales</taxon>
        <taxon>Gordoniaceae</taxon>
        <taxon>Gordonia</taxon>
    </lineage>
</organism>
<dbReference type="InterPro" id="IPR047960">
    <property type="entry name" value="Transpos_IS1380"/>
</dbReference>
<dbReference type="eggNOG" id="COG3385">
    <property type="taxonomic scope" value="Bacteria"/>
</dbReference>
<dbReference type="NCBIfam" id="NF033539">
    <property type="entry name" value="transpos_IS1380"/>
    <property type="match status" value="1"/>
</dbReference>
<dbReference type="Pfam" id="PF13701">
    <property type="entry name" value="DDE_Tnp_1_4"/>
    <property type="match status" value="1"/>
</dbReference>
<proteinExistence type="predicted"/>
<dbReference type="EMBL" id="BAED01000003">
    <property type="protein sequence ID" value="GAB03541.1"/>
    <property type="molecule type" value="Genomic_DNA"/>
</dbReference>